<dbReference type="PANTHER" id="PTHR10000">
    <property type="entry name" value="PHOSPHOSERINE PHOSPHATASE"/>
    <property type="match status" value="1"/>
</dbReference>
<name>A0A7W9IGE3_9ACTN</name>
<reference evidence="1 2" key="1">
    <citation type="submission" date="2020-08" db="EMBL/GenBank/DDBJ databases">
        <title>Sequencing the genomes of 1000 actinobacteria strains.</title>
        <authorList>
            <person name="Klenk H.-P."/>
        </authorList>
    </citation>
    <scope>NUCLEOTIDE SEQUENCE [LARGE SCALE GENOMIC DNA]</scope>
    <source>
        <strain evidence="1 2">DSM 46887</strain>
    </source>
</reference>
<evidence type="ECO:0000313" key="1">
    <source>
        <dbReference type="EMBL" id="MBB5820207.1"/>
    </source>
</evidence>
<dbReference type="Pfam" id="PF08282">
    <property type="entry name" value="Hydrolase_3"/>
    <property type="match status" value="1"/>
</dbReference>
<dbReference type="InterPro" id="IPR006379">
    <property type="entry name" value="HAD-SF_hydro_IIB"/>
</dbReference>
<evidence type="ECO:0000313" key="2">
    <source>
        <dbReference type="Proteomes" id="UP000540685"/>
    </source>
</evidence>
<dbReference type="InterPro" id="IPR023214">
    <property type="entry name" value="HAD_sf"/>
</dbReference>
<dbReference type="SUPFAM" id="SSF56784">
    <property type="entry name" value="HAD-like"/>
    <property type="match status" value="1"/>
</dbReference>
<dbReference type="NCBIfam" id="TIGR00099">
    <property type="entry name" value="Cof-subfamily"/>
    <property type="match status" value="1"/>
</dbReference>
<dbReference type="InterPro" id="IPR036412">
    <property type="entry name" value="HAD-like_sf"/>
</dbReference>
<dbReference type="RefSeq" id="WP_184537142.1">
    <property type="nucleotide sequence ID" value="NZ_JACHMP010000001.1"/>
</dbReference>
<dbReference type="Gene3D" id="3.40.50.1000">
    <property type="entry name" value="HAD superfamily/HAD-like"/>
    <property type="match status" value="1"/>
</dbReference>
<dbReference type="Proteomes" id="UP000540685">
    <property type="component" value="Unassembled WGS sequence"/>
</dbReference>
<dbReference type="CDD" id="cd07516">
    <property type="entry name" value="HAD_Pase"/>
    <property type="match status" value="1"/>
</dbReference>
<dbReference type="InterPro" id="IPR000150">
    <property type="entry name" value="Cof"/>
</dbReference>
<organism evidence="1 2">
    <name type="scientific">Streptosporangium becharense</name>
    <dbReference type="NCBI Taxonomy" id="1816182"/>
    <lineage>
        <taxon>Bacteria</taxon>
        <taxon>Bacillati</taxon>
        <taxon>Actinomycetota</taxon>
        <taxon>Actinomycetes</taxon>
        <taxon>Streptosporangiales</taxon>
        <taxon>Streptosporangiaceae</taxon>
        <taxon>Streptosporangium</taxon>
    </lineage>
</organism>
<dbReference type="EMBL" id="JACHMP010000001">
    <property type="protein sequence ID" value="MBB5820207.1"/>
    <property type="molecule type" value="Genomic_DNA"/>
</dbReference>
<dbReference type="PANTHER" id="PTHR10000:SF8">
    <property type="entry name" value="HAD SUPERFAMILY HYDROLASE-LIKE, TYPE 3"/>
    <property type="match status" value="1"/>
</dbReference>
<dbReference type="Gene3D" id="3.30.1240.10">
    <property type="match status" value="1"/>
</dbReference>
<dbReference type="GO" id="GO:0000287">
    <property type="term" value="F:magnesium ion binding"/>
    <property type="evidence" value="ECO:0007669"/>
    <property type="project" value="TreeGrafter"/>
</dbReference>
<dbReference type="NCBIfam" id="TIGR01484">
    <property type="entry name" value="HAD-SF-IIB"/>
    <property type="match status" value="1"/>
</dbReference>
<dbReference type="GO" id="GO:0016791">
    <property type="term" value="F:phosphatase activity"/>
    <property type="evidence" value="ECO:0007669"/>
    <property type="project" value="TreeGrafter"/>
</dbReference>
<gene>
    <name evidence="1" type="ORF">F4562_003269</name>
</gene>
<dbReference type="GO" id="GO:0005829">
    <property type="term" value="C:cytosol"/>
    <property type="evidence" value="ECO:0007669"/>
    <property type="project" value="TreeGrafter"/>
</dbReference>
<dbReference type="AlphaFoldDB" id="A0A7W9IGE3"/>
<sequence length="282" mass="29941">MRSPRLVATDLDGTALRSDGTVSPRTAAAFSLVENAGATLVFVTGRPPRWMHAVAGAVRHRGLAICANGALVYDLHTERIVKSHLIPPDVLEEVVRRLREKMPELAFSVEYEGGFAHESDFRLGRWDSEVVAGLRVGTATLTSQPCAKLLALHPGMDPDLLQRVVLGLVGDLVTPTHSSGRALIEMSAHGVTKASALADLALTLGIDSADVVAFGDMPNDLPMLRWAGTSYAVANAHTEVLAAVDHVTAANNDDGVARVIERLYGLRGALEIRDIPDGPAGP</sequence>
<accession>A0A7W9IGE3</accession>
<proteinExistence type="predicted"/>
<keyword evidence="2" id="KW-1185">Reference proteome</keyword>
<comment type="caution">
    <text evidence="1">The sequence shown here is derived from an EMBL/GenBank/DDBJ whole genome shotgun (WGS) entry which is preliminary data.</text>
</comment>
<protein>
    <submittedName>
        <fullName evidence="1">Cof subfamily protein (Haloacid dehalogenase superfamily)</fullName>
    </submittedName>
</protein>